<keyword evidence="4 6" id="KW-1133">Transmembrane helix</keyword>
<comment type="caution">
    <text evidence="7">The sequence shown here is derived from an EMBL/GenBank/DDBJ whole genome shotgun (WGS) entry which is preliminary data.</text>
</comment>
<evidence type="ECO:0000256" key="1">
    <source>
        <dbReference type="ARBA" id="ARBA00004651"/>
    </source>
</evidence>
<dbReference type="Pfam" id="PF02653">
    <property type="entry name" value="BPD_transp_2"/>
    <property type="match status" value="1"/>
</dbReference>
<dbReference type="EMBL" id="LIAM01000025">
    <property type="protein sequence ID" value="KRO36154.1"/>
    <property type="molecule type" value="Genomic_DNA"/>
</dbReference>
<evidence type="ECO:0000256" key="6">
    <source>
        <dbReference type="SAM" id="Phobius"/>
    </source>
</evidence>
<feature type="transmembrane region" description="Helical" evidence="6">
    <location>
        <begin position="126"/>
        <end position="147"/>
    </location>
</feature>
<sequence length="319" mass="32852">MSTLKNFATVKVSKSIWALFGILIGLFLLTSFIDPYFFSIPAVGVTLSLAAPLGLLAAGQTICMLTGGIDLSIAMIAAGAAFIVSVKSPSGTATALLWGALFCILVGSINGLAVGLFGMNPLIMTLGMNAVLIGVFTVGVTTFLKGSSSMPEILVTASNATFLFDPFSWPLVIWAVIGGMLLFLLNKTGLGRLIYAIGDNAQAARLAGVKVWQVQWATYVICALLGGIGGVLIGGQSGAVAISLANPFLLPSVAAVVIGGTSIMGGIGNYTGTILGTLILTVLSYLLATINSSEAVKQMIYGAIILTLAWTYSKISQNS</sequence>
<evidence type="ECO:0000313" key="7">
    <source>
        <dbReference type="EMBL" id="KRO36154.1"/>
    </source>
</evidence>
<gene>
    <name evidence="7" type="ORF">ABR54_02275</name>
</gene>
<feature type="transmembrane region" description="Helical" evidence="6">
    <location>
        <begin position="239"/>
        <end position="258"/>
    </location>
</feature>
<feature type="transmembrane region" description="Helical" evidence="6">
    <location>
        <begin position="62"/>
        <end position="84"/>
    </location>
</feature>
<keyword evidence="3 6" id="KW-0812">Transmembrane</keyword>
<accession>A0A0R2PM48</accession>
<evidence type="ECO:0000256" key="3">
    <source>
        <dbReference type="ARBA" id="ARBA00022692"/>
    </source>
</evidence>
<dbReference type="InterPro" id="IPR001851">
    <property type="entry name" value="ABC_transp_permease"/>
</dbReference>
<dbReference type="GO" id="GO:0005886">
    <property type="term" value="C:plasma membrane"/>
    <property type="evidence" value="ECO:0007669"/>
    <property type="project" value="UniProtKB-SubCell"/>
</dbReference>
<keyword evidence="5 6" id="KW-0472">Membrane</keyword>
<organism evidence="7 8">
    <name type="scientific">Actinobacteria bacterium BACL15 MAG-120619-bin91</name>
    <dbReference type="NCBI Taxonomy" id="1655562"/>
    <lineage>
        <taxon>Bacteria</taxon>
        <taxon>Bacillati</taxon>
        <taxon>Actinomycetota</taxon>
        <taxon>Actinomycetes</taxon>
        <taxon>Actinomycetes incertae sedis</taxon>
        <taxon>ac1 cluster</taxon>
    </lineage>
</organism>
<dbReference type="AlphaFoldDB" id="A0A0R2PM48"/>
<evidence type="ECO:0000256" key="4">
    <source>
        <dbReference type="ARBA" id="ARBA00022989"/>
    </source>
</evidence>
<keyword evidence="2" id="KW-1003">Cell membrane</keyword>
<dbReference type="GO" id="GO:0022857">
    <property type="term" value="F:transmembrane transporter activity"/>
    <property type="evidence" value="ECO:0007669"/>
    <property type="project" value="InterPro"/>
</dbReference>
<feature type="transmembrane region" description="Helical" evidence="6">
    <location>
        <begin position="96"/>
        <end position="119"/>
    </location>
</feature>
<dbReference type="PANTHER" id="PTHR32196">
    <property type="entry name" value="ABC TRANSPORTER PERMEASE PROTEIN YPHD-RELATED-RELATED"/>
    <property type="match status" value="1"/>
</dbReference>
<evidence type="ECO:0000256" key="5">
    <source>
        <dbReference type="ARBA" id="ARBA00023136"/>
    </source>
</evidence>
<dbReference type="CDD" id="cd06579">
    <property type="entry name" value="TM_PBP1_transp_AraH_like"/>
    <property type="match status" value="1"/>
</dbReference>
<feature type="transmembrane region" description="Helical" evidence="6">
    <location>
        <begin position="36"/>
        <end position="55"/>
    </location>
</feature>
<evidence type="ECO:0000256" key="2">
    <source>
        <dbReference type="ARBA" id="ARBA00022475"/>
    </source>
</evidence>
<proteinExistence type="predicted"/>
<feature type="transmembrane region" description="Helical" evidence="6">
    <location>
        <begin position="167"/>
        <end position="185"/>
    </location>
</feature>
<evidence type="ECO:0000313" key="8">
    <source>
        <dbReference type="Proteomes" id="UP000053274"/>
    </source>
</evidence>
<feature type="transmembrane region" description="Helical" evidence="6">
    <location>
        <begin position="216"/>
        <end position="233"/>
    </location>
</feature>
<name>A0A0R2PM48_9ACTN</name>
<evidence type="ECO:0008006" key="9">
    <source>
        <dbReference type="Google" id="ProtNLM"/>
    </source>
</evidence>
<protein>
    <recommendedName>
        <fullName evidence="9">ABC transporter permease</fullName>
    </recommendedName>
</protein>
<dbReference type="Proteomes" id="UP000053274">
    <property type="component" value="Unassembled WGS sequence"/>
</dbReference>
<reference evidence="7 8" key="1">
    <citation type="submission" date="2015-10" db="EMBL/GenBank/DDBJ databases">
        <title>Metagenome-Assembled Genomes uncover a global brackish microbiome.</title>
        <authorList>
            <person name="Hugerth L.W."/>
            <person name="Larsson J."/>
            <person name="Alneberg J."/>
            <person name="Lindh M.V."/>
            <person name="Legrand C."/>
            <person name="Pinhassi J."/>
            <person name="Andersson A.F."/>
        </authorList>
    </citation>
    <scope>NUCLEOTIDE SEQUENCE [LARGE SCALE GENOMIC DNA]</scope>
    <source>
        <strain evidence="7">BACL15 MAG-120619-bin91</strain>
    </source>
</reference>
<feature type="transmembrane region" description="Helical" evidence="6">
    <location>
        <begin position="12"/>
        <end position="30"/>
    </location>
</feature>
<feature type="transmembrane region" description="Helical" evidence="6">
    <location>
        <begin position="296"/>
        <end position="313"/>
    </location>
</feature>
<feature type="transmembrane region" description="Helical" evidence="6">
    <location>
        <begin position="270"/>
        <end position="290"/>
    </location>
</feature>
<comment type="subcellular location">
    <subcellularLocation>
        <location evidence="1">Cell membrane</location>
        <topology evidence="1">Multi-pass membrane protein</topology>
    </subcellularLocation>
</comment>